<evidence type="ECO:0008006" key="3">
    <source>
        <dbReference type="Google" id="ProtNLM"/>
    </source>
</evidence>
<organism evidence="1 2">
    <name type="scientific">Leptospira adleri</name>
    <dbReference type="NCBI Taxonomy" id="2023186"/>
    <lineage>
        <taxon>Bacteria</taxon>
        <taxon>Pseudomonadati</taxon>
        <taxon>Spirochaetota</taxon>
        <taxon>Spirochaetia</taxon>
        <taxon>Leptospirales</taxon>
        <taxon>Leptospiraceae</taxon>
        <taxon>Leptospira</taxon>
    </lineage>
</organism>
<evidence type="ECO:0000313" key="2">
    <source>
        <dbReference type="Proteomes" id="UP000232149"/>
    </source>
</evidence>
<dbReference type="InterPro" id="IPR021352">
    <property type="entry name" value="DUF2971"/>
</dbReference>
<dbReference type="EMBL" id="NPDU01000118">
    <property type="protein sequence ID" value="PJZ59559.1"/>
    <property type="molecule type" value="Genomic_DNA"/>
</dbReference>
<name>A0ABX4NRX5_9LEPT</name>
<protein>
    <recommendedName>
        <fullName evidence="3">DUF2971 domain-containing protein</fullName>
    </recommendedName>
</protein>
<proteinExistence type="predicted"/>
<comment type="caution">
    <text evidence="1">The sequence shown here is derived from an EMBL/GenBank/DDBJ whole genome shotgun (WGS) entry which is preliminary data.</text>
</comment>
<evidence type="ECO:0000313" key="1">
    <source>
        <dbReference type="EMBL" id="PJZ59559.1"/>
    </source>
</evidence>
<sequence length="272" mass="32769">MLMNLYKYRNPDELTKKMIKNHEIFLSDPMSFNDPFDCKSNFFLFGDYTKWYNLYKNTGRSHIVADLSAKEYQNKNIEVDEAKRIEFENSHRICCFSKVNDSILMWSHYAKNHQGVCLIYNTSPYTHESIRSMKVEENQLNFEEQHFRENLILLPVKYRYKFPKAFNYFLVDEDPFGVAKYFYTKHKNWHYEKEYRIIVRDSHLKNNSNLISLNKHALKGIIFGLRTSKEYIDEIQNLCLNEYIKLGYSFNLFKAVADKNKYQINIEKVHFN</sequence>
<keyword evidence="2" id="KW-1185">Reference proteome</keyword>
<accession>A0ABX4NRX5</accession>
<gene>
    <name evidence="1" type="ORF">CH376_23095</name>
</gene>
<dbReference type="Pfam" id="PF11185">
    <property type="entry name" value="DUF2971"/>
    <property type="match status" value="1"/>
</dbReference>
<dbReference type="Proteomes" id="UP000232149">
    <property type="component" value="Unassembled WGS sequence"/>
</dbReference>
<reference evidence="1 2" key="1">
    <citation type="submission" date="2017-07" db="EMBL/GenBank/DDBJ databases">
        <title>Leptospira spp. isolated from tropical soils.</title>
        <authorList>
            <person name="Thibeaux R."/>
            <person name="Iraola G."/>
            <person name="Ferres I."/>
            <person name="Bierque E."/>
            <person name="Girault D."/>
            <person name="Soupe-Gilbert M.-E."/>
            <person name="Picardeau M."/>
            <person name="Goarant C."/>
        </authorList>
    </citation>
    <scope>NUCLEOTIDE SEQUENCE [LARGE SCALE GENOMIC DNA]</scope>
    <source>
        <strain evidence="1 2">FH2-B-D1</strain>
    </source>
</reference>